<dbReference type="GeneID" id="25286466"/>
<evidence type="ECO:0000256" key="2">
    <source>
        <dbReference type="ARBA" id="ARBA00022448"/>
    </source>
</evidence>
<feature type="transmembrane region" description="Helical" evidence="6">
    <location>
        <begin position="123"/>
        <end position="142"/>
    </location>
</feature>
<feature type="transmembrane region" description="Helical" evidence="6">
    <location>
        <begin position="443"/>
        <end position="461"/>
    </location>
</feature>
<name>A0A072NZ98_9EURO</name>
<dbReference type="PANTHER" id="PTHR43791:SF49">
    <property type="entry name" value="TRANSPORTER, PUTATIVE (AFU_ORTHOLOGUE AFUA_4G04250)-RELATED"/>
    <property type="match status" value="1"/>
</dbReference>
<keyword evidence="9" id="KW-1185">Reference proteome</keyword>
<feature type="transmembrane region" description="Helical" evidence="6">
    <location>
        <begin position="376"/>
        <end position="399"/>
    </location>
</feature>
<dbReference type="GO" id="GO:0016020">
    <property type="term" value="C:membrane"/>
    <property type="evidence" value="ECO:0007669"/>
    <property type="project" value="UniProtKB-SubCell"/>
</dbReference>
<protein>
    <recommendedName>
        <fullName evidence="7">Major facilitator superfamily (MFS) profile domain-containing protein</fullName>
    </recommendedName>
</protein>
<proteinExistence type="predicted"/>
<feature type="transmembrane region" description="Helical" evidence="6">
    <location>
        <begin position="349"/>
        <end position="370"/>
    </location>
</feature>
<dbReference type="AlphaFoldDB" id="A0A072NZ98"/>
<feature type="transmembrane region" description="Helical" evidence="6">
    <location>
        <begin position="215"/>
        <end position="237"/>
    </location>
</feature>
<feature type="transmembrane region" description="Helical" evidence="6">
    <location>
        <begin position="182"/>
        <end position="203"/>
    </location>
</feature>
<dbReference type="Gene3D" id="1.20.1250.20">
    <property type="entry name" value="MFS general substrate transporter like domains"/>
    <property type="match status" value="2"/>
</dbReference>
<evidence type="ECO:0000313" key="8">
    <source>
        <dbReference type="EMBL" id="KEF52328.1"/>
    </source>
</evidence>
<dbReference type="Pfam" id="PF07690">
    <property type="entry name" value="MFS_1"/>
    <property type="match status" value="1"/>
</dbReference>
<reference evidence="8 9" key="1">
    <citation type="submission" date="2013-03" db="EMBL/GenBank/DDBJ databases">
        <title>The Genome Sequence of Exophiala aquamarina CBS 119918.</title>
        <authorList>
            <consortium name="The Broad Institute Genomics Platform"/>
            <person name="Cuomo C."/>
            <person name="de Hoog S."/>
            <person name="Gorbushina A."/>
            <person name="Walker B."/>
            <person name="Young S.K."/>
            <person name="Zeng Q."/>
            <person name="Gargeya S."/>
            <person name="Fitzgerald M."/>
            <person name="Haas B."/>
            <person name="Abouelleil A."/>
            <person name="Allen A.W."/>
            <person name="Alvarado L."/>
            <person name="Arachchi H.M."/>
            <person name="Berlin A.M."/>
            <person name="Chapman S.B."/>
            <person name="Gainer-Dewar J."/>
            <person name="Goldberg J."/>
            <person name="Griggs A."/>
            <person name="Gujja S."/>
            <person name="Hansen M."/>
            <person name="Howarth C."/>
            <person name="Imamovic A."/>
            <person name="Ireland A."/>
            <person name="Larimer J."/>
            <person name="McCowan C."/>
            <person name="Murphy C."/>
            <person name="Pearson M."/>
            <person name="Poon T.W."/>
            <person name="Priest M."/>
            <person name="Roberts A."/>
            <person name="Saif S."/>
            <person name="Shea T."/>
            <person name="Sisk P."/>
            <person name="Sykes S."/>
            <person name="Wortman J."/>
            <person name="Nusbaum C."/>
            <person name="Birren B."/>
        </authorList>
    </citation>
    <scope>NUCLEOTIDE SEQUENCE [LARGE SCALE GENOMIC DNA]</scope>
    <source>
        <strain evidence="8 9">CBS 119918</strain>
    </source>
</reference>
<dbReference type="PROSITE" id="PS50850">
    <property type="entry name" value="MFS"/>
    <property type="match status" value="1"/>
</dbReference>
<keyword evidence="5 6" id="KW-0472">Membrane</keyword>
<evidence type="ECO:0000259" key="7">
    <source>
        <dbReference type="PROSITE" id="PS50850"/>
    </source>
</evidence>
<dbReference type="Proteomes" id="UP000027920">
    <property type="component" value="Unassembled WGS sequence"/>
</dbReference>
<feature type="transmembrane region" description="Helical" evidence="6">
    <location>
        <begin position="321"/>
        <end position="342"/>
    </location>
</feature>
<dbReference type="InterPro" id="IPR011701">
    <property type="entry name" value="MFS"/>
</dbReference>
<dbReference type="OrthoDB" id="3639251at2759"/>
<evidence type="ECO:0000256" key="6">
    <source>
        <dbReference type="SAM" id="Phobius"/>
    </source>
</evidence>
<feature type="transmembrane region" description="Helical" evidence="6">
    <location>
        <begin position="45"/>
        <end position="62"/>
    </location>
</feature>
<evidence type="ECO:0000256" key="5">
    <source>
        <dbReference type="ARBA" id="ARBA00023136"/>
    </source>
</evidence>
<feature type="transmembrane region" description="Helical" evidence="6">
    <location>
        <begin position="148"/>
        <end position="170"/>
    </location>
</feature>
<sequence length="485" mass="53449">MASQGDKSEAATHVELGLAASSPGLKPSELQEYDAKAHRRLRRKIDVRLIPLCAWLYLLNYLDRSNIGNAKILNSETGDSLLQNLRMDGQKYSIVITLFAVAYSAFDVPSNWILKRYVRPSRWLGFLCFGWGTLTLGFAFLHTYASAAVLRVFIGMFEAGFYPGIVYIITFWYRQEERSLRLALVSASSSLAGAFGGCIAYGVGHLNQKAGLEGWRWLFIIEGVLTIICTVLLVCFLPDYPHDVQWLSDDEKTFAVARLQVQDGGYTKERASRREIIDTCIGPRMLAHYLTYFTNVVIVSSLVYFCPTIVAGLGYSSITAQLMTVVPWALGYIVSLIFAWSADKFNARGWFIAVASTISGIAFVVINVLPVHAYSGRFACLIIACCGCFPNTAPLAAWVTCNVPSSRTMGLAAAINNMTVGASSILAVWIWRAAEAPRGYPTGNGVCAACSFATAVLSAAMRYNYGRMNRDNVLDSTSTPRIWKY</sequence>
<feature type="transmembrane region" description="Helical" evidence="6">
    <location>
        <begin position="92"/>
        <end position="114"/>
    </location>
</feature>
<dbReference type="RefSeq" id="XP_013254918.1">
    <property type="nucleotide sequence ID" value="XM_013399464.1"/>
</dbReference>
<dbReference type="VEuPathDB" id="FungiDB:A1O9_11568"/>
<dbReference type="GO" id="GO:0022857">
    <property type="term" value="F:transmembrane transporter activity"/>
    <property type="evidence" value="ECO:0007669"/>
    <property type="project" value="InterPro"/>
</dbReference>
<feature type="transmembrane region" description="Helical" evidence="6">
    <location>
        <begin position="292"/>
        <end position="315"/>
    </location>
</feature>
<keyword evidence="2" id="KW-0813">Transport</keyword>
<evidence type="ECO:0000256" key="4">
    <source>
        <dbReference type="ARBA" id="ARBA00022989"/>
    </source>
</evidence>
<dbReference type="PANTHER" id="PTHR43791">
    <property type="entry name" value="PERMEASE-RELATED"/>
    <property type="match status" value="1"/>
</dbReference>
<evidence type="ECO:0000256" key="1">
    <source>
        <dbReference type="ARBA" id="ARBA00004141"/>
    </source>
</evidence>
<keyword evidence="3 6" id="KW-0812">Transmembrane</keyword>
<gene>
    <name evidence="8" type="ORF">A1O9_11568</name>
</gene>
<comment type="subcellular location">
    <subcellularLocation>
        <location evidence="1">Membrane</location>
        <topology evidence="1">Multi-pass membrane protein</topology>
    </subcellularLocation>
</comment>
<keyword evidence="4 6" id="KW-1133">Transmembrane helix</keyword>
<feature type="transmembrane region" description="Helical" evidence="6">
    <location>
        <begin position="411"/>
        <end position="431"/>
    </location>
</feature>
<dbReference type="InterPro" id="IPR020846">
    <property type="entry name" value="MFS_dom"/>
</dbReference>
<feature type="domain" description="Major facilitator superfamily (MFS) profile" evidence="7">
    <location>
        <begin position="49"/>
        <end position="485"/>
    </location>
</feature>
<dbReference type="SUPFAM" id="SSF103473">
    <property type="entry name" value="MFS general substrate transporter"/>
    <property type="match status" value="1"/>
</dbReference>
<dbReference type="InterPro" id="IPR036259">
    <property type="entry name" value="MFS_trans_sf"/>
</dbReference>
<comment type="caution">
    <text evidence="8">The sequence shown here is derived from an EMBL/GenBank/DDBJ whole genome shotgun (WGS) entry which is preliminary data.</text>
</comment>
<organism evidence="8 9">
    <name type="scientific">Exophiala aquamarina CBS 119918</name>
    <dbReference type="NCBI Taxonomy" id="1182545"/>
    <lineage>
        <taxon>Eukaryota</taxon>
        <taxon>Fungi</taxon>
        <taxon>Dikarya</taxon>
        <taxon>Ascomycota</taxon>
        <taxon>Pezizomycotina</taxon>
        <taxon>Eurotiomycetes</taxon>
        <taxon>Chaetothyriomycetidae</taxon>
        <taxon>Chaetothyriales</taxon>
        <taxon>Herpotrichiellaceae</taxon>
        <taxon>Exophiala</taxon>
    </lineage>
</organism>
<dbReference type="HOGENOM" id="CLU_001265_0_1_1"/>
<accession>A0A072NZ98</accession>
<dbReference type="EMBL" id="AMGV01000018">
    <property type="protein sequence ID" value="KEF52328.1"/>
    <property type="molecule type" value="Genomic_DNA"/>
</dbReference>
<evidence type="ECO:0000313" key="9">
    <source>
        <dbReference type="Proteomes" id="UP000027920"/>
    </source>
</evidence>
<evidence type="ECO:0000256" key="3">
    <source>
        <dbReference type="ARBA" id="ARBA00022692"/>
    </source>
</evidence>
<dbReference type="FunFam" id="1.20.1250.20:FF:000057">
    <property type="entry name" value="MFS general substrate transporter"/>
    <property type="match status" value="1"/>
</dbReference>